<feature type="transmembrane region" description="Helical" evidence="8">
    <location>
        <begin position="236"/>
        <end position="261"/>
    </location>
</feature>
<sequence>MTVATLPTSRTGRALLWLVSALVLAYLILPLLVIVPLSFTSGTILTLPLPGFSLRWYAELVHSAPWQNALKNSLIVGSIATVVATVLGTLAALGLARAEFRGKSLLMGFLISPMIVPLVIVAAGSYFFLLPLGLTNSLLGLALVHAALGAPFVLITVSATLSGLDPSLPRAAASLGANPAYTFRRVILPLIAPGVISGALFAFITSFDEVVVAMFLTGPQQRTLPRQMFDGLRDNISPTILAVATLLIAVAVLLLATVEFLRRRNLRLRGIKA</sequence>
<evidence type="ECO:0000256" key="4">
    <source>
        <dbReference type="ARBA" id="ARBA00022519"/>
    </source>
</evidence>
<dbReference type="PROSITE" id="PS50928">
    <property type="entry name" value="ABC_TM1"/>
    <property type="match status" value="1"/>
</dbReference>
<dbReference type="InterPro" id="IPR000515">
    <property type="entry name" value="MetI-like"/>
</dbReference>
<evidence type="ECO:0000256" key="8">
    <source>
        <dbReference type="RuleBase" id="RU363032"/>
    </source>
</evidence>
<feature type="transmembrane region" description="Helical" evidence="8">
    <location>
        <begin position="141"/>
        <end position="165"/>
    </location>
</feature>
<keyword evidence="6 8" id="KW-1133">Transmembrane helix</keyword>
<evidence type="ECO:0000256" key="5">
    <source>
        <dbReference type="ARBA" id="ARBA00022692"/>
    </source>
</evidence>
<comment type="subcellular location">
    <subcellularLocation>
        <location evidence="1">Cell inner membrane</location>
        <topology evidence="1">Multi-pass membrane protein</topology>
    </subcellularLocation>
    <subcellularLocation>
        <location evidence="8">Cell membrane</location>
        <topology evidence="8">Multi-pass membrane protein</topology>
    </subcellularLocation>
</comment>
<dbReference type="InterPro" id="IPR035906">
    <property type="entry name" value="MetI-like_sf"/>
</dbReference>
<keyword evidence="2 8" id="KW-0813">Transport</keyword>
<feature type="transmembrane region" description="Helical" evidence="8">
    <location>
        <begin position="74"/>
        <end position="93"/>
    </location>
</feature>
<proteinExistence type="inferred from homology"/>
<dbReference type="RefSeq" id="WP_418159640.1">
    <property type="nucleotide sequence ID" value="NZ_JBBLZC010000010.1"/>
</dbReference>
<feature type="transmembrane region" description="Helical" evidence="8">
    <location>
        <begin position="186"/>
        <end position="216"/>
    </location>
</feature>
<dbReference type="PANTHER" id="PTHR43357">
    <property type="entry name" value="INNER MEMBRANE ABC TRANSPORTER PERMEASE PROTEIN YDCV"/>
    <property type="match status" value="1"/>
</dbReference>
<evidence type="ECO:0000313" key="11">
    <source>
        <dbReference type="Proteomes" id="UP001375743"/>
    </source>
</evidence>
<evidence type="ECO:0000259" key="9">
    <source>
        <dbReference type="PROSITE" id="PS50928"/>
    </source>
</evidence>
<evidence type="ECO:0000313" key="10">
    <source>
        <dbReference type="EMBL" id="MEK0083792.1"/>
    </source>
</evidence>
<comment type="caution">
    <text evidence="10">The sequence shown here is derived from an EMBL/GenBank/DDBJ whole genome shotgun (WGS) entry which is preliminary data.</text>
</comment>
<reference evidence="10 11" key="1">
    <citation type="submission" date="2024-01" db="EMBL/GenBank/DDBJ databases">
        <title>Multi-omics insights into the function and evolution of sodium benzoate biodegradation pathways in Benzoatithermus flavus gen. nov., sp. nov. from hot spring.</title>
        <authorList>
            <person name="Hu C.-J."/>
            <person name="Li W.-J."/>
        </authorList>
    </citation>
    <scope>NUCLEOTIDE SEQUENCE [LARGE SCALE GENOMIC DNA]</scope>
    <source>
        <strain evidence="10 11">SYSU G07066</strain>
    </source>
</reference>
<evidence type="ECO:0000256" key="1">
    <source>
        <dbReference type="ARBA" id="ARBA00004429"/>
    </source>
</evidence>
<feature type="domain" description="ABC transmembrane type-1" evidence="9">
    <location>
        <begin position="70"/>
        <end position="259"/>
    </location>
</feature>
<dbReference type="PANTHER" id="PTHR43357:SF4">
    <property type="entry name" value="INNER MEMBRANE ABC TRANSPORTER PERMEASE PROTEIN YDCV"/>
    <property type="match status" value="1"/>
</dbReference>
<dbReference type="Gene3D" id="1.10.3720.10">
    <property type="entry name" value="MetI-like"/>
    <property type="match status" value="1"/>
</dbReference>
<organism evidence="10 11">
    <name type="scientific">Benzoatithermus flavus</name>
    <dbReference type="NCBI Taxonomy" id="3108223"/>
    <lineage>
        <taxon>Bacteria</taxon>
        <taxon>Pseudomonadati</taxon>
        <taxon>Pseudomonadota</taxon>
        <taxon>Alphaproteobacteria</taxon>
        <taxon>Geminicoccales</taxon>
        <taxon>Geminicoccaceae</taxon>
        <taxon>Benzoatithermus</taxon>
    </lineage>
</organism>
<keyword evidence="11" id="KW-1185">Reference proteome</keyword>
<feature type="transmembrane region" description="Helical" evidence="8">
    <location>
        <begin position="15"/>
        <end position="39"/>
    </location>
</feature>
<protein>
    <submittedName>
        <fullName evidence="10">ABC transporter permease</fullName>
    </submittedName>
</protein>
<dbReference type="Proteomes" id="UP001375743">
    <property type="component" value="Unassembled WGS sequence"/>
</dbReference>
<comment type="similarity">
    <text evidence="8">Belongs to the binding-protein-dependent transport system permease family.</text>
</comment>
<dbReference type="EMBL" id="JBBLZC010000010">
    <property type="protein sequence ID" value="MEK0083792.1"/>
    <property type="molecule type" value="Genomic_DNA"/>
</dbReference>
<dbReference type="SUPFAM" id="SSF161098">
    <property type="entry name" value="MetI-like"/>
    <property type="match status" value="1"/>
</dbReference>
<feature type="transmembrane region" description="Helical" evidence="8">
    <location>
        <begin position="105"/>
        <end position="129"/>
    </location>
</feature>
<keyword evidence="7 8" id="KW-0472">Membrane</keyword>
<gene>
    <name evidence="10" type="ORF">U1T56_11565</name>
</gene>
<dbReference type="Pfam" id="PF00528">
    <property type="entry name" value="BPD_transp_1"/>
    <property type="match status" value="1"/>
</dbReference>
<name>A0ABU8XV18_9PROT</name>
<accession>A0ABU8XV18</accession>
<evidence type="ECO:0000256" key="3">
    <source>
        <dbReference type="ARBA" id="ARBA00022475"/>
    </source>
</evidence>
<evidence type="ECO:0000256" key="6">
    <source>
        <dbReference type="ARBA" id="ARBA00022989"/>
    </source>
</evidence>
<keyword evidence="3" id="KW-1003">Cell membrane</keyword>
<evidence type="ECO:0000256" key="7">
    <source>
        <dbReference type="ARBA" id="ARBA00023136"/>
    </source>
</evidence>
<keyword evidence="4" id="KW-0997">Cell inner membrane</keyword>
<evidence type="ECO:0000256" key="2">
    <source>
        <dbReference type="ARBA" id="ARBA00022448"/>
    </source>
</evidence>
<keyword evidence="5 8" id="KW-0812">Transmembrane</keyword>
<dbReference type="CDD" id="cd06261">
    <property type="entry name" value="TM_PBP2"/>
    <property type="match status" value="1"/>
</dbReference>